<dbReference type="Proteomes" id="UP000287917">
    <property type="component" value="Unassembled WGS sequence"/>
</dbReference>
<evidence type="ECO:0000313" key="10">
    <source>
        <dbReference type="Proteomes" id="UP000287176"/>
    </source>
</evidence>
<name>A0A432GIV9_9DELT</name>
<organism evidence="7 10">
    <name type="scientific">SAR324 cluster bacterium</name>
    <dbReference type="NCBI Taxonomy" id="2024889"/>
    <lineage>
        <taxon>Bacteria</taxon>
        <taxon>Deltaproteobacteria</taxon>
        <taxon>SAR324 cluster</taxon>
    </lineage>
</organism>
<feature type="domain" description="Nudix hydrolase" evidence="3">
    <location>
        <begin position="10"/>
        <end position="142"/>
    </location>
</feature>
<evidence type="ECO:0000256" key="2">
    <source>
        <dbReference type="RuleBase" id="RU003476"/>
    </source>
</evidence>
<dbReference type="EMBL" id="QNZK01000341">
    <property type="protein sequence ID" value="RTZ82413.1"/>
    <property type="molecule type" value="Genomic_DNA"/>
</dbReference>
<dbReference type="InterPro" id="IPR015797">
    <property type="entry name" value="NUDIX_hydrolase-like_dom_sf"/>
</dbReference>
<dbReference type="PROSITE" id="PS00893">
    <property type="entry name" value="NUDIX_BOX"/>
    <property type="match status" value="1"/>
</dbReference>
<dbReference type="InterPro" id="IPR000086">
    <property type="entry name" value="NUDIX_hydrolase_dom"/>
</dbReference>
<evidence type="ECO:0000256" key="1">
    <source>
        <dbReference type="ARBA" id="ARBA00022801"/>
    </source>
</evidence>
<comment type="similarity">
    <text evidence="2">Belongs to the Nudix hydrolase family.</text>
</comment>
<dbReference type="EMBL" id="QNZM01000025">
    <property type="protein sequence ID" value="RTZ82698.1"/>
    <property type="molecule type" value="Genomic_DNA"/>
</dbReference>
<evidence type="ECO:0000313" key="6">
    <source>
        <dbReference type="EMBL" id="RTZ82698.1"/>
    </source>
</evidence>
<sequence length="146" mass="16477">MRKNIEYPERPIAGVGVVVFRNEEVLLVKRKKAPYKGQWSIPGGKQRLGETVTQAARRELMEETGVEVNELTLIDVIDIIVPDEEGKILYHYIVADYRTHWLSGECSPGDDAQDVQWFNLNKLGSISLLDKTRKIILKAAGKPDST</sequence>
<evidence type="ECO:0000313" key="7">
    <source>
        <dbReference type="EMBL" id="RTZ83355.1"/>
    </source>
</evidence>
<dbReference type="CDD" id="cd04673">
    <property type="entry name" value="NUDIX_ADPRase"/>
    <property type="match status" value="1"/>
</dbReference>
<dbReference type="InterPro" id="IPR020476">
    <property type="entry name" value="Nudix_hydrolase"/>
</dbReference>
<dbReference type="PRINTS" id="PR00502">
    <property type="entry name" value="NUDIXFAMILY"/>
</dbReference>
<accession>A0A432GIV9</accession>
<proteinExistence type="inferred from homology"/>
<comment type="caution">
    <text evidence="7">The sequence shown here is derived from an EMBL/GenBank/DDBJ whole genome shotgun (WGS) entry which is preliminary data.</text>
</comment>
<protein>
    <submittedName>
        <fullName evidence="7">Phosphohydrolase</fullName>
    </submittedName>
</protein>
<reference evidence="8 9" key="1">
    <citation type="submission" date="2018-06" db="EMBL/GenBank/DDBJ databases">
        <title>Combined omics and stable isotope probing to characterize newly discovered Mariana Back-Arc vent microbial communities.</title>
        <authorList>
            <person name="Trembath-Reichert E."/>
            <person name="Huber J.A."/>
        </authorList>
    </citation>
    <scope>NUCLEOTIDE SEQUENCE [LARGE SCALE GENOMIC DNA]</scope>
    <source>
        <strain evidence="7">MAG 24</strain>
        <strain evidence="5">MAG 58</strain>
        <strain evidence="4">MAG 63_1</strain>
        <strain evidence="6">MAG 63_2</strain>
    </source>
</reference>
<keyword evidence="1 2" id="KW-0378">Hydrolase</keyword>
<dbReference type="Proteomes" id="UP000286801">
    <property type="component" value="Unassembled WGS sequence"/>
</dbReference>
<dbReference type="GO" id="GO:0016787">
    <property type="term" value="F:hydrolase activity"/>
    <property type="evidence" value="ECO:0007669"/>
    <property type="project" value="UniProtKB-KW"/>
</dbReference>
<dbReference type="Proteomes" id="UP000286732">
    <property type="component" value="Unassembled WGS sequence"/>
</dbReference>
<dbReference type="EMBL" id="QNZI01000216">
    <property type="protein sequence ID" value="RTZ83355.1"/>
    <property type="molecule type" value="Genomic_DNA"/>
</dbReference>
<dbReference type="Proteomes" id="UP000287176">
    <property type="component" value="Unassembled WGS sequence"/>
</dbReference>
<dbReference type="Gene3D" id="3.90.79.10">
    <property type="entry name" value="Nucleoside Triphosphate Pyrophosphohydrolase"/>
    <property type="match status" value="1"/>
</dbReference>
<evidence type="ECO:0000313" key="5">
    <source>
        <dbReference type="EMBL" id="RTZ82413.1"/>
    </source>
</evidence>
<evidence type="ECO:0000313" key="9">
    <source>
        <dbReference type="Proteomes" id="UP000286801"/>
    </source>
</evidence>
<dbReference type="AlphaFoldDB" id="A0A432GIV9"/>
<dbReference type="PANTHER" id="PTHR43736:SF1">
    <property type="entry name" value="DIHYDRONEOPTERIN TRIPHOSPHATE DIPHOSPHATASE"/>
    <property type="match status" value="1"/>
</dbReference>
<dbReference type="EMBL" id="QNZL01000308">
    <property type="protein sequence ID" value="RTZ76621.1"/>
    <property type="molecule type" value="Genomic_DNA"/>
</dbReference>
<evidence type="ECO:0000259" key="3">
    <source>
        <dbReference type="PROSITE" id="PS51462"/>
    </source>
</evidence>
<dbReference type="InterPro" id="IPR020084">
    <property type="entry name" value="NUDIX_hydrolase_CS"/>
</dbReference>
<dbReference type="SUPFAM" id="SSF55811">
    <property type="entry name" value="Nudix"/>
    <property type="match status" value="1"/>
</dbReference>
<gene>
    <name evidence="7" type="ORF">DSY94_08430</name>
    <name evidence="5" type="ORF">DSY96_09885</name>
    <name evidence="4" type="ORF">DSY97_11620</name>
    <name evidence="6" type="ORF">DSY98_00620</name>
</gene>
<dbReference type="PROSITE" id="PS51462">
    <property type="entry name" value="NUDIX"/>
    <property type="match status" value="1"/>
</dbReference>
<evidence type="ECO:0000313" key="8">
    <source>
        <dbReference type="Proteomes" id="UP000286732"/>
    </source>
</evidence>
<dbReference type="PANTHER" id="PTHR43736">
    <property type="entry name" value="ADP-RIBOSE PYROPHOSPHATASE"/>
    <property type="match status" value="1"/>
</dbReference>
<dbReference type="Pfam" id="PF00293">
    <property type="entry name" value="NUDIX"/>
    <property type="match status" value="1"/>
</dbReference>
<evidence type="ECO:0000313" key="4">
    <source>
        <dbReference type="EMBL" id="RTZ76621.1"/>
    </source>
</evidence>